<evidence type="ECO:0000259" key="2">
    <source>
        <dbReference type="SMART" id="SM00597"/>
    </source>
</evidence>
<dbReference type="Pfam" id="PF05699">
    <property type="entry name" value="Dimer_Tnp_hAT"/>
    <property type="match status" value="1"/>
</dbReference>
<dbReference type="InterPro" id="IPR055298">
    <property type="entry name" value="AtLOH3-like"/>
</dbReference>
<evidence type="ECO:0000313" key="3">
    <source>
        <dbReference type="EMBL" id="PUZ44403.1"/>
    </source>
</evidence>
<evidence type="ECO:0000256" key="1">
    <source>
        <dbReference type="SAM" id="MobiDB-lite"/>
    </source>
</evidence>
<dbReference type="InterPro" id="IPR006580">
    <property type="entry name" value="Znf_TTF"/>
</dbReference>
<feature type="domain" description="TTF-type" evidence="2">
    <location>
        <begin position="141"/>
        <end position="236"/>
    </location>
</feature>
<dbReference type="InterPro" id="IPR008906">
    <property type="entry name" value="HATC_C_dom"/>
</dbReference>
<dbReference type="EMBL" id="CM009756">
    <property type="protein sequence ID" value="PUZ44403.1"/>
    <property type="molecule type" value="Genomic_DNA"/>
</dbReference>
<dbReference type="PANTHER" id="PTHR11697">
    <property type="entry name" value="GENERAL TRANSCRIPTION FACTOR 2-RELATED ZINC FINGER PROTEIN"/>
    <property type="match status" value="1"/>
</dbReference>
<dbReference type="PANTHER" id="PTHR11697:SF230">
    <property type="entry name" value="ZINC FINGER, MYM DOMAIN CONTAINING 1"/>
    <property type="match status" value="1"/>
</dbReference>
<proteinExistence type="predicted"/>
<dbReference type="STRING" id="1504633.A0A2T7CMB9"/>
<dbReference type="SMART" id="SM00597">
    <property type="entry name" value="ZnF_TTF"/>
    <property type="match status" value="1"/>
</dbReference>
<dbReference type="InterPro" id="IPR025398">
    <property type="entry name" value="DUF4371"/>
</dbReference>
<name>A0A2T7CMB9_9POAL</name>
<dbReference type="GO" id="GO:0046983">
    <property type="term" value="F:protein dimerization activity"/>
    <property type="evidence" value="ECO:0007669"/>
    <property type="project" value="InterPro"/>
</dbReference>
<dbReference type="Gramene" id="PUZ44403">
    <property type="protein sequence ID" value="PUZ44403"/>
    <property type="gene ID" value="GQ55_8G088500"/>
</dbReference>
<evidence type="ECO:0000313" key="4">
    <source>
        <dbReference type="Proteomes" id="UP000244336"/>
    </source>
</evidence>
<protein>
    <recommendedName>
        <fullName evidence="2">TTF-type domain-containing protein</fullName>
    </recommendedName>
</protein>
<dbReference type="SUPFAM" id="SSF53098">
    <property type="entry name" value="Ribonuclease H-like"/>
    <property type="match status" value="1"/>
</dbReference>
<dbReference type="Proteomes" id="UP000244336">
    <property type="component" value="Chromosome 8"/>
</dbReference>
<dbReference type="OrthoDB" id="1929285at2759"/>
<keyword evidence="4" id="KW-1185">Reference proteome</keyword>
<accession>A0A2T7CMB9</accession>
<gene>
    <name evidence="3" type="ORF">GQ55_8G088500</name>
</gene>
<dbReference type="InterPro" id="IPR012337">
    <property type="entry name" value="RNaseH-like_sf"/>
</dbReference>
<sequence length="714" mass="80618">MALRQQPEALRLSAPQEKNPQSPIHPNPRSPMVGAGPEEDGGPISSSGAGHGRPPDGTDRSRDGAAAAGRGRGAPATGTSGAGRGRELIKVFLPDIHLISDPGLRIPIERFHPNIRGDVKKAYLLKGPTRPHGHNFPHNHDNRSFSKIWFKKNDWLEYSVEKDAAFCFYCFLFKQEPLDEKLGHDVFTKVGFRTWKNAYDAFPLHVGGPTSCHNRARTACDDFRNERASINHRVERHDINAEARYETRLTSSLLIASFLISQGLGFRGHNESPSSLNKGNFLEMLEWFKNRNSEVKVAFEEFCPQNAKMTSHMIQKDLTESCAIEVSKVIKEEIGDKPFTVLIDKSRDISVAEQMAVIVRFVNDKGMVVERFLGLKHVEDTTSNTLKKALLEMLGGYGLSIARLRGQGYDGASNMRGEFNGLQKQIRDENPHAFYVHCFAHQLQLVIVSVASCCSSFDDFFNYVGLIVTSASSSCRKKDNWRVVRFFSGKGKHQNTNLVRPGDTRWGSHFITLLRIESMWNSTVKVLSMIHEDERNPGRAGGLPIPRWGRSRLDGNLITQGHHYRVDTLYAALDAIITELDHRFNEVSSELLTCIACLDPRDSFSRFDIDKIARLTEIYDQDFSIVERSMIRDQLETFILHVRRVEDFIPCHDLGSFAIKMVETEKHIAFPLVYRLIELALLLPVATASVERAFSAMNIIKIDLRNRMKDDFNP</sequence>
<feature type="compositionally biased region" description="Basic and acidic residues" evidence="1">
    <location>
        <begin position="53"/>
        <end position="63"/>
    </location>
</feature>
<organism evidence="3 4">
    <name type="scientific">Panicum hallii var. hallii</name>
    <dbReference type="NCBI Taxonomy" id="1504633"/>
    <lineage>
        <taxon>Eukaryota</taxon>
        <taxon>Viridiplantae</taxon>
        <taxon>Streptophyta</taxon>
        <taxon>Embryophyta</taxon>
        <taxon>Tracheophyta</taxon>
        <taxon>Spermatophyta</taxon>
        <taxon>Magnoliopsida</taxon>
        <taxon>Liliopsida</taxon>
        <taxon>Poales</taxon>
        <taxon>Poaceae</taxon>
        <taxon>PACMAD clade</taxon>
        <taxon>Panicoideae</taxon>
        <taxon>Panicodae</taxon>
        <taxon>Paniceae</taxon>
        <taxon>Panicinae</taxon>
        <taxon>Panicum</taxon>
        <taxon>Panicum sect. Panicum</taxon>
    </lineage>
</organism>
<dbReference type="AlphaFoldDB" id="A0A2T7CMB9"/>
<feature type="compositionally biased region" description="Low complexity" evidence="1">
    <location>
        <begin position="64"/>
        <end position="79"/>
    </location>
</feature>
<reference evidence="3 4" key="1">
    <citation type="submission" date="2018-04" db="EMBL/GenBank/DDBJ databases">
        <title>WGS assembly of Panicum hallii var. hallii HAL2.</title>
        <authorList>
            <person name="Lovell J."/>
            <person name="Jenkins J."/>
            <person name="Lowry D."/>
            <person name="Mamidi S."/>
            <person name="Sreedasyam A."/>
            <person name="Weng X."/>
            <person name="Barry K."/>
            <person name="Bonette J."/>
            <person name="Campitelli B."/>
            <person name="Daum C."/>
            <person name="Gordon S."/>
            <person name="Gould B."/>
            <person name="Lipzen A."/>
            <person name="MacQueen A."/>
            <person name="Palacio-Mejia J."/>
            <person name="Plott C."/>
            <person name="Shakirov E."/>
            <person name="Shu S."/>
            <person name="Yoshinaga Y."/>
            <person name="Zane M."/>
            <person name="Rokhsar D."/>
            <person name="Grimwood J."/>
            <person name="Schmutz J."/>
            <person name="Juenger T."/>
        </authorList>
    </citation>
    <scope>NUCLEOTIDE SEQUENCE [LARGE SCALE GENOMIC DNA]</scope>
    <source>
        <strain evidence="4">cv. HAL2</strain>
    </source>
</reference>
<feature type="region of interest" description="Disordered" evidence="1">
    <location>
        <begin position="1"/>
        <end position="82"/>
    </location>
</feature>
<dbReference type="Pfam" id="PF14291">
    <property type="entry name" value="DUF4371"/>
    <property type="match status" value="1"/>
</dbReference>